<feature type="transmembrane region" description="Helical" evidence="9">
    <location>
        <begin position="30"/>
        <end position="52"/>
    </location>
</feature>
<dbReference type="InterPro" id="IPR036259">
    <property type="entry name" value="MFS_trans_sf"/>
</dbReference>
<reference evidence="11" key="1">
    <citation type="submission" date="2015-10" db="EMBL/GenBank/DDBJ databases">
        <authorList>
            <person name="Devillers H."/>
        </authorList>
    </citation>
    <scope>NUCLEOTIDE SEQUENCE [LARGE SCALE GENOMIC DNA]</scope>
</reference>
<name>A0A0P1KLS6_9SACH</name>
<evidence type="ECO:0000256" key="6">
    <source>
        <dbReference type="ARBA" id="ARBA00022989"/>
    </source>
</evidence>
<dbReference type="SUPFAM" id="SSF103473">
    <property type="entry name" value="MFS general substrate transporter"/>
    <property type="match status" value="1"/>
</dbReference>
<evidence type="ECO:0000256" key="5">
    <source>
        <dbReference type="ARBA" id="ARBA00022692"/>
    </source>
</evidence>
<evidence type="ECO:0000313" key="11">
    <source>
        <dbReference type="Proteomes" id="UP000236544"/>
    </source>
</evidence>
<comment type="subcellular location">
    <subcellularLocation>
        <location evidence="1">Vacuole membrane</location>
        <topology evidence="1">Multi-pass membrane protein</topology>
    </subcellularLocation>
</comment>
<gene>
    <name evidence="10" type="ORF">LAQU0_S01e03158g</name>
</gene>
<evidence type="ECO:0000256" key="3">
    <source>
        <dbReference type="ARBA" id="ARBA00022448"/>
    </source>
</evidence>
<feature type="transmembrane region" description="Helical" evidence="9">
    <location>
        <begin position="352"/>
        <end position="371"/>
    </location>
</feature>
<keyword evidence="3" id="KW-0813">Transport</keyword>
<dbReference type="PANTHER" id="PTHR21576:SF45">
    <property type="entry name" value="TRANSPORTER MCH1-RELATED"/>
    <property type="match status" value="1"/>
</dbReference>
<feature type="transmembrane region" description="Helical" evidence="9">
    <location>
        <begin position="197"/>
        <end position="219"/>
    </location>
</feature>
<dbReference type="PANTHER" id="PTHR21576">
    <property type="entry name" value="UNCHARACTERIZED NODULIN-LIKE PROTEIN"/>
    <property type="match status" value="1"/>
</dbReference>
<dbReference type="Gene3D" id="1.20.1250.20">
    <property type="entry name" value="MFS general substrate transporter like domains"/>
    <property type="match status" value="2"/>
</dbReference>
<keyword evidence="4" id="KW-0926">Vacuole</keyword>
<evidence type="ECO:0000256" key="2">
    <source>
        <dbReference type="ARBA" id="ARBA00008335"/>
    </source>
</evidence>
<organism evidence="10 11">
    <name type="scientific">Lachancea quebecensis</name>
    <dbReference type="NCBI Taxonomy" id="1654605"/>
    <lineage>
        <taxon>Eukaryota</taxon>
        <taxon>Fungi</taxon>
        <taxon>Dikarya</taxon>
        <taxon>Ascomycota</taxon>
        <taxon>Saccharomycotina</taxon>
        <taxon>Saccharomycetes</taxon>
        <taxon>Saccharomycetales</taxon>
        <taxon>Saccharomycetaceae</taxon>
        <taxon>Lachancea</taxon>
    </lineage>
</organism>
<dbReference type="GO" id="GO:0000329">
    <property type="term" value="C:fungal-type vacuole membrane"/>
    <property type="evidence" value="ECO:0007669"/>
    <property type="project" value="TreeGrafter"/>
</dbReference>
<dbReference type="AlphaFoldDB" id="A0A0P1KLS6"/>
<sequence>MTLSTVEHWLTFHVRSCLKSKFHITTLRKVAFVIALISCVASGLVTIISLFTEPWRQHKHFTSLQINLISSAVNLGGYLTPPLLGVLSDSHGPVILSWMAVLGFVPSYAYSSYAFDHPGAHFAFTLVAFASIGVATSALFFSGLLTCAKLYPRYKFLSISCPTTFYGLSSLLASEVLKHPWFSRSYDHLDLGRVFRSFAWFYAVVGTLTWVSTSIVAMLKEPVEQEEHEPLLPTDSRVSSAQDYVERMRRFIRDPSAYLMMLAFFLTIGALEMFLANMGSLAALVAPNNRDIQARVLSYYALCSTLTRLCVGLLADFFTKYNLSRMWILYGMLLVGLVSQVLVPRVGHSKTLVTLSSALSGTAYGGLFTIFPTLTLSVWGDAVFGTAYGCFMVAPAIGSTVYGIVYARVYDTQCSVENVSSKCIRPAFYVTSISFFVALLTSITIYVGFWKRRAVEV</sequence>
<evidence type="ECO:0000256" key="7">
    <source>
        <dbReference type="ARBA" id="ARBA00023136"/>
    </source>
</evidence>
<feature type="transmembrane region" description="Helical" evidence="9">
    <location>
        <begin position="327"/>
        <end position="346"/>
    </location>
</feature>
<dbReference type="OrthoDB" id="199930at2759"/>
<evidence type="ECO:0000256" key="1">
    <source>
        <dbReference type="ARBA" id="ARBA00004128"/>
    </source>
</evidence>
<keyword evidence="7 9" id="KW-0472">Membrane</keyword>
<accession>A0A0P1KLS6</accession>
<feature type="transmembrane region" description="Helical" evidence="9">
    <location>
        <begin position="121"/>
        <end position="144"/>
    </location>
</feature>
<feature type="transmembrane region" description="Helical" evidence="9">
    <location>
        <begin position="427"/>
        <end position="449"/>
    </location>
</feature>
<keyword evidence="6 9" id="KW-1133">Transmembrane helix</keyword>
<evidence type="ECO:0000256" key="9">
    <source>
        <dbReference type="SAM" id="Phobius"/>
    </source>
</evidence>
<feature type="transmembrane region" description="Helical" evidence="9">
    <location>
        <begin position="257"/>
        <end position="276"/>
    </location>
</feature>
<keyword evidence="11" id="KW-1185">Reference proteome</keyword>
<feature type="transmembrane region" description="Helical" evidence="9">
    <location>
        <begin position="94"/>
        <end position="115"/>
    </location>
</feature>
<feature type="transmembrane region" description="Helical" evidence="9">
    <location>
        <begin position="296"/>
        <end position="315"/>
    </location>
</feature>
<evidence type="ECO:0000313" key="10">
    <source>
        <dbReference type="EMBL" id="CUS20284.1"/>
    </source>
</evidence>
<proteinExistence type="inferred from homology"/>
<dbReference type="Proteomes" id="UP000236544">
    <property type="component" value="Unassembled WGS sequence"/>
</dbReference>
<protein>
    <recommendedName>
        <fullName evidence="8">Probable transporter MCH1</fullName>
    </recommendedName>
</protein>
<evidence type="ECO:0000256" key="8">
    <source>
        <dbReference type="ARBA" id="ARBA00039330"/>
    </source>
</evidence>
<feature type="transmembrane region" description="Helical" evidence="9">
    <location>
        <begin position="64"/>
        <end position="87"/>
    </location>
</feature>
<keyword evidence="5 9" id="KW-0812">Transmembrane</keyword>
<dbReference type="GO" id="GO:0022857">
    <property type="term" value="F:transmembrane transporter activity"/>
    <property type="evidence" value="ECO:0007669"/>
    <property type="project" value="InterPro"/>
</dbReference>
<comment type="similarity">
    <text evidence="2">Belongs to the major facilitator superfamily.</text>
</comment>
<dbReference type="Pfam" id="PF07690">
    <property type="entry name" value="MFS_1"/>
    <property type="match status" value="1"/>
</dbReference>
<dbReference type="EMBL" id="LN890560">
    <property type="protein sequence ID" value="CUS20284.1"/>
    <property type="molecule type" value="Genomic_DNA"/>
</dbReference>
<evidence type="ECO:0000256" key="4">
    <source>
        <dbReference type="ARBA" id="ARBA00022554"/>
    </source>
</evidence>
<dbReference type="InterPro" id="IPR011701">
    <property type="entry name" value="MFS"/>
</dbReference>
<feature type="transmembrane region" description="Helical" evidence="9">
    <location>
        <begin position="383"/>
        <end position="407"/>
    </location>
</feature>